<evidence type="ECO:0000313" key="8">
    <source>
        <dbReference type="EMBL" id="SUZ66906.1"/>
    </source>
</evidence>
<dbReference type="GO" id="GO:0005524">
    <property type="term" value="F:ATP binding"/>
    <property type="evidence" value="ECO:0007669"/>
    <property type="project" value="UniProtKB-KW"/>
</dbReference>
<keyword evidence="4" id="KW-0547">Nucleotide-binding</keyword>
<comment type="catalytic activity">
    <reaction evidence="6">
        <text>cytidine(34) in tRNA(Ile2) + L-lysine + ATP = lysidine(34) in tRNA(Ile2) + AMP + diphosphate + H(+)</text>
        <dbReference type="Rhea" id="RHEA:43744"/>
        <dbReference type="Rhea" id="RHEA-COMP:10625"/>
        <dbReference type="Rhea" id="RHEA-COMP:10670"/>
        <dbReference type="ChEBI" id="CHEBI:15378"/>
        <dbReference type="ChEBI" id="CHEBI:30616"/>
        <dbReference type="ChEBI" id="CHEBI:32551"/>
        <dbReference type="ChEBI" id="CHEBI:33019"/>
        <dbReference type="ChEBI" id="CHEBI:82748"/>
        <dbReference type="ChEBI" id="CHEBI:83665"/>
        <dbReference type="ChEBI" id="CHEBI:456215"/>
        <dbReference type="EC" id="6.3.4.19"/>
    </reaction>
</comment>
<gene>
    <name evidence="8" type="ORF">METZ01_LOCUS19760</name>
</gene>
<dbReference type="InterPro" id="IPR011063">
    <property type="entry name" value="TilS/TtcA_N"/>
</dbReference>
<dbReference type="NCBIfam" id="TIGR02432">
    <property type="entry name" value="lysidine_TilS_N"/>
    <property type="match status" value="1"/>
</dbReference>
<dbReference type="GO" id="GO:0008033">
    <property type="term" value="P:tRNA processing"/>
    <property type="evidence" value="ECO:0007669"/>
    <property type="project" value="UniProtKB-KW"/>
</dbReference>
<evidence type="ECO:0000256" key="3">
    <source>
        <dbReference type="ARBA" id="ARBA00022694"/>
    </source>
</evidence>
<dbReference type="Gene3D" id="3.40.50.620">
    <property type="entry name" value="HUPs"/>
    <property type="match status" value="1"/>
</dbReference>
<evidence type="ECO:0000259" key="7">
    <source>
        <dbReference type="Pfam" id="PF01171"/>
    </source>
</evidence>
<evidence type="ECO:0000256" key="5">
    <source>
        <dbReference type="ARBA" id="ARBA00022840"/>
    </source>
</evidence>
<dbReference type="SUPFAM" id="SSF52402">
    <property type="entry name" value="Adenine nucleotide alpha hydrolases-like"/>
    <property type="match status" value="1"/>
</dbReference>
<reference evidence="8" key="1">
    <citation type="submission" date="2018-05" db="EMBL/GenBank/DDBJ databases">
        <authorList>
            <person name="Lanie J.A."/>
            <person name="Ng W.-L."/>
            <person name="Kazmierczak K.M."/>
            <person name="Andrzejewski T.M."/>
            <person name="Davidsen T.M."/>
            <person name="Wayne K.J."/>
            <person name="Tettelin H."/>
            <person name="Glass J.I."/>
            <person name="Rusch D."/>
            <person name="Podicherti R."/>
            <person name="Tsui H.-C.T."/>
            <person name="Winkler M.E."/>
        </authorList>
    </citation>
    <scope>NUCLEOTIDE SEQUENCE</scope>
</reference>
<dbReference type="GO" id="GO:0032267">
    <property type="term" value="F:tRNA(Ile)-lysidine synthase activity"/>
    <property type="evidence" value="ECO:0007669"/>
    <property type="project" value="UniProtKB-EC"/>
</dbReference>
<proteinExistence type="inferred from homology"/>
<dbReference type="InterPro" id="IPR012094">
    <property type="entry name" value="tRNA_Ile_lys_synt"/>
</dbReference>
<dbReference type="CDD" id="cd01992">
    <property type="entry name" value="TilS_N"/>
    <property type="match status" value="1"/>
</dbReference>
<organism evidence="8">
    <name type="scientific">marine metagenome</name>
    <dbReference type="NCBI Taxonomy" id="408172"/>
    <lineage>
        <taxon>unclassified sequences</taxon>
        <taxon>metagenomes</taxon>
        <taxon>ecological metagenomes</taxon>
    </lineage>
</organism>
<evidence type="ECO:0000256" key="6">
    <source>
        <dbReference type="ARBA" id="ARBA00048539"/>
    </source>
</evidence>
<keyword evidence="2" id="KW-0436">Ligase</keyword>
<keyword evidence="3" id="KW-0819">tRNA processing</keyword>
<dbReference type="PANTHER" id="PTHR43033:SF1">
    <property type="entry name" value="TRNA(ILE)-LYSIDINE SYNTHASE-RELATED"/>
    <property type="match status" value="1"/>
</dbReference>
<dbReference type="EMBL" id="UINC01000997">
    <property type="protein sequence ID" value="SUZ66906.1"/>
    <property type="molecule type" value="Genomic_DNA"/>
</dbReference>
<dbReference type="EC" id="6.3.4.19" evidence="1"/>
<accession>A0A381PIR3</accession>
<protein>
    <recommendedName>
        <fullName evidence="1">tRNA(Ile)-lysidine synthetase</fullName>
        <ecNumber evidence="1">6.3.4.19</ecNumber>
    </recommendedName>
</protein>
<evidence type="ECO:0000256" key="2">
    <source>
        <dbReference type="ARBA" id="ARBA00022598"/>
    </source>
</evidence>
<keyword evidence="5" id="KW-0067">ATP-binding</keyword>
<sequence>MEAADLLARCAFPSPGATVDCAVSGGPDSLALLVLAVEAGLMVTAWHVDHGLRPGSDAEGERVAVVADSLGAAAVSVTAMVGDGPNLEARAREARLDALPDGVLTGHTADDQAETVLLNLLRGSGVHGSAGIGDPGRRPLLGLRRSETRALCVACGLEPLDDPMNDDPRFVRNRIRNEVLPLLAEVSDRDPVPLLARHAGLAGEAVVLLDALIADIDPTDARTLAMLSPELARLALRGWLTGLLGGRPPDAAAIDRVFDVAVGLVRATEVAGGLRIERSRGRLRPLPEGGHIDG</sequence>
<dbReference type="InterPro" id="IPR014729">
    <property type="entry name" value="Rossmann-like_a/b/a_fold"/>
</dbReference>
<dbReference type="AlphaFoldDB" id="A0A381PIR3"/>
<dbReference type="InterPro" id="IPR012795">
    <property type="entry name" value="tRNA_Ile_lys_synt_N"/>
</dbReference>
<feature type="domain" description="tRNA(Ile)-lysidine/2-thiocytidine synthase N-terminal" evidence="7">
    <location>
        <begin position="21"/>
        <end position="178"/>
    </location>
</feature>
<dbReference type="Pfam" id="PF01171">
    <property type="entry name" value="ATP_bind_3"/>
    <property type="match status" value="1"/>
</dbReference>
<evidence type="ECO:0000256" key="4">
    <source>
        <dbReference type="ARBA" id="ARBA00022741"/>
    </source>
</evidence>
<dbReference type="HAMAP" id="MF_01161">
    <property type="entry name" value="tRNA_Ile_lys_synt"/>
    <property type="match status" value="1"/>
</dbReference>
<name>A0A381PIR3_9ZZZZ</name>
<evidence type="ECO:0000256" key="1">
    <source>
        <dbReference type="ARBA" id="ARBA00013267"/>
    </source>
</evidence>
<dbReference type="PANTHER" id="PTHR43033">
    <property type="entry name" value="TRNA(ILE)-LYSIDINE SYNTHASE-RELATED"/>
    <property type="match status" value="1"/>
</dbReference>